<accession>A0A841F8L8</accession>
<dbReference type="RefSeq" id="WP_311677214.1">
    <property type="nucleotide sequence ID" value="NZ_JACHGT010000003.1"/>
</dbReference>
<evidence type="ECO:0000313" key="2">
    <source>
        <dbReference type="Proteomes" id="UP000548476"/>
    </source>
</evidence>
<sequence>MSLADLNNSTTIVTRDGDSRPVAAIVPASALRAVQAAPPPDADWRATVNAGWARRLQTLREQLSSRHVAERRVLVDALEKAWEELDRLARPGSDRGVESLRAAQAHLLGR</sequence>
<comment type="caution">
    <text evidence="1">The sequence shown here is derived from an EMBL/GenBank/DDBJ whole genome shotgun (WGS) entry which is preliminary data.</text>
</comment>
<name>A0A841F8L8_9ACTN</name>
<dbReference type="Proteomes" id="UP000548476">
    <property type="component" value="Unassembled WGS sequence"/>
</dbReference>
<organism evidence="1 2">
    <name type="scientific">Phytomonospora endophytica</name>
    <dbReference type="NCBI Taxonomy" id="714109"/>
    <lineage>
        <taxon>Bacteria</taxon>
        <taxon>Bacillati</taxon>
        <taxon>Actinomycetota</taxon>
        <taxon>Actinomycetes</taxon>
        <taxon>Micromonosporales</taxon>
        <taxon>Micromonosporaceae</taxon>
        <taxon>Phytomonospora</taxon>
    </lineage>
</organism>
<gene>
    <name evidence="1" type="ORF">HNR73_001291</name>
</gene>
<proteinExistence type="predicted"/>
<evidence type="ECO:0008006" key="3">
    <source>
        <dbReference type="Google" id="ProtNLM"/>
    </source>
</evidence>
<evidence type="ECO:0000313" key="1">
    <source>
        <dbReference type="EMBL" id="MBB6033441.1"/>
    </source>
</evidence>
<dbReference type="EMBL" id="JACHGT010000003">
    <property type="protein sequence ID" value="MBB6033441.1"/>
    <property type="molecule type" value="Genomic_DNA"/>
</dbReference>
<reference evidence="1 2" key="1">
    <citation type="submission" date="2020-08" db="EMBL/GenBank/DDBJ databases">
        <title>Genomic Encyclopedia of Type Strains, Phase IV (KMG-IV): sequencing the most valuable type-strain genomes for metagenomic binning, comparative biology and taxonomic classification.</title>
        <authorList>
            <person name="Goeker M."/>
        </authorList>
    </citation>
    <scope>NUCLEOTIDE SEQUENCE [LARGE SCALE GENOMIC DNA]</scope>
    <source>
        <strain evidence="1 2">YIM 65646</strain>
    </source>
</reference>
<protein>
    <recommendedName>
        <fullName evidence="3">Type II toxin-antitoxin system Phd/YefM family antitoxin</fullName>
    </recommendedName>
</protein>
<keyword evidence="2" id="KW-1185">Reference proteome</keyword>
<dbReference type="AlphaFoldDB" id="A0A841F8L8"/>